<name>A0ABP8MYC2_9BACT</name>
<evidence type="ECO:0000313" key="5">
    <source>
        <dbReference type="Proteomes" id="UP001501410"/>
    </source>
</evidence>
<dbReference type="PROSITE" id="PS50110">
    <property type="entry name" value="RESPONSE_REGULATORY"/>
    <property type="match status" value="1"/>
</dbReference>
<evidence type="ECO:0000259" key="3">
    <source>
        <dbReference type="PROSITE" id="PS50930"/>
    </source>
</evidence>
<dbReference type="InterPro" id="IPR011006">
    <property type="entry name" value="CheY-like_superfamily"/>
</dbReference>
<dbReference type="InterPro" id="IPR046947">
    <property type="entry name" value="LytR-like"/>
</dbReference>
<dbReference type="Proteomes" id="UP001501410">
    <property type="component" value="Unassembled WGS sequence"/>
</dbReference>
<protein>
    <submittedName>
        <fullName evidence="4">LytTR family DNA-binding domain-containing protein</fullName>
    </submittedName>
</protein>
<dbReference type="CDD" id="cd17536">
    <property type="entry name" value="REC_YesN-like"/>
    <property type="match status" value="1"/>
</dbReference>
<dbReference type="SUPFAM" id="SSF52172">
    <property type="entry name" value="CheY-like"/>
    <property type="match status" value="1"/>
</dbReference>
<sequence>MKPINTIIVDDEADSIELLQIQLKKHCPQVHVLATFNDPLTAMAQMGSFEPDLIFSDIEMPRMTGLELMQRARPAGAQVVFVTAFNEYAVKAFRANALDFLTKPVQESELIEVVNKVQSNLRQQLSERLESAKNSFQNRTIDRIAIATQQDVSFIRLADIVMAEAKNSYAELLLQTGKKVLMSKSLKDLEDITDPDKFIRIHRQYLVNIDYVRSFNRQESTVLLKDNIEIPVARAKRDELFQKFSWL</sequence>
<feature type="modified residue" description="4-aspartylphosphate" evidence="1">
    <location>
        <position position="57"/>
    </location>
</feature>
<keyword evidence="5" id="KW-1185">Reference proteome</keyword>
<evidence type="ECO:0000256" key="1">
    <source>
        <dbReference type="PROSITE-ProRule" id="PRU00169"/>
    </source>
</evidence>
<dbReference type="SMART" id="SM00850">
    <property type="entry name" value="LytTR"/>
    <property type="match status" value="1"/>
</dbReference>
<proteinExistence type="predicted"/>
<gene>
    <name evidence="4" type="ORF">GCM10023092_24190</name>
</gene>
<dbReference type="SMART" id="SM00448">
    <property type="entry name" value="REC"/>
    <property type="match status" value="1"/>
</dbReference>
<feature type="domain" description="Response regulatory" evidence="2">
    <location>
        <begin position="5"/>
        <end position="118"/>
    </location>
</feature>
<keyword evidence="4" id="KW-0238">DNA-binding</keyword>
<dbReference type="PANTHER" id="PTHR37299:SF1">
    <property type="entry name" value="STAGE 0 SPORULATION PROTEIN A HOMOLOG"/>
    <property type="match status" value="1"/>
</dbReference>
<dbReference type="RefSeq" id="WP_344827444.1">
    <property type="nucleotide sequence ID" value="NZ_BAABEZ010000022.1"/>
</dbReference>
<dbReference type="InterPro" id="IPR007492">
    <property type="entry name" value="LytTR_DNA-bd_dom"/>
</dbReference>
<dbReference type="GO" id="GO:0003677">
    <property type="term" value="F:DNA binding"/>
    <property type="evidence" value="ECO:0007669"/>
    <property type="project" value="UniProtKB-KW"/>
</dbReference>
<dbReference type="Pfam" id="PF04397">
    <property type="entry name" value="LytTR"/>
    <property type="match status" value="1"/>
</dbReference>
<evidence type="ECO:0000313" key="4">
    <source>
        <dbReference type="EMBL" id="GAA4457398.1"/>
    </source>
</evidence>
<dbReference type="Gene3D" id="2.40.50.1020">
    <property type="entry name" value="LytTr DNA-binding domain"/>
    <property type="match status" value="1"/>
</dbReference>
<dbReference type="Pfam" id="PF00072">
    <property type="entry name" value="Response_reg"/>
    <property type="match status" value="1"/>
</dbReference>
<feature type="domain" description="HTH LytTR-type" evidence="3">
    <location>
        <begin position="144"/>
        <end position="246"/>
    </location>
</feature>
<organism evidence="4 5">
    <name type="scientific">Rurimicrobium arvi</name>
    <dbReference type="NCBI Taxonomy" id="2049916"/>
    <lineage>
        <taxon>Bacteria</taxon>
        <taxon>Pseudomonadati</taxon>
        <taxon>Bacteroidota</taxon>
        <taxon>Chitinophagia</taxon>
        <taxon>Chitinophagales</taxon>
        <taxon>Chitinophagaceae</taxon>
        <taxon>Rurimicrobium</taxon>
    </lineage>
</organism>
<keyword evidence="1" id="KW-0597">Phosphoprotein</keyword>
<accession>A0ABP8MYC2</accession>
<comment type="caution">
    <text evidence="4">The sequence shown here is derived from an EMBL/GenBank/DDBJ whole genome shotgun (WGS) entry which is preliminary data.</text>
</comment>
<dbReference type="EMBL" id="BAABEZ010000022">
    <property type="protein sequence ID" value="GAA4457398.1"/>
    <property type="molecule type" value="Genomic_DNA"/>
</dbReference>
<dbReference type="PANTHER" id="PTHR37299">
    <property type="entry name" value="TRANSCRIPTIONAL REGULATOR-RELATED"/>
    <property type="match status" value="1"/>
</dbReference>
<dbReference type="Gene3D" id="3.40.50.2300">
    <property type="match status" value="1"/>
</dbReference>
<evidence type="ECO:0000259" key="2">
    <source>
        <dbReference type="PROSITE" id="PS50110"/>
    </source>
</evidence>
<dbReference type="InterPro" id="IPR001789">
    <property type="entry name" value="Sig_transdc_resp-reg_receiver"/>
</dbReference>
<reference evidence="5" key="1">
    <citation type="journal article" date="2019" name="Int. J. Syst. Evol. Microbiol.">
        <title>The Global Catalogue of Microorganisms (GCM) 10K type strain sequencing project: providing services to taxonomists for standard genome sequencing and annotation.</title>
        <authorList>
            <consortium name="The Broad Institute Genomics Platform"/>
            <consortium name="The Broad Institute Genome Sequencing Center for Infectious Disease"/>
            <person name="Wu L."/>
            <person name="Ma J."/>
        </authorList>
    </citation>
    <scope>NUCLEOTIDE SEQUENCE [LARGE SCALE GENOMIC DNA]</scope>
    <source>
        <strain evidence="5">JCM 31921</strain>
    </source>
</reference>
<dbReference type="PROSITE" id="PS50930">
    <property type="entry name" value="HTH_LYTTR"/>
    <property type="match status" value="1"/>
</dbReference>